<evidence type="ECO:0000313" key="4">
    <source>
        <dbReference type="EMBL" id="VAW36016.1"/>
    </source>
</evidence>
<feature type="region of interest" description="Disordered" evidence="1">
    <location>
        <begin position="397"/>
        <end position="439"/>
    </location>
</feature>
<dbReference type="SUPFAM" id="SSF56436">
    <property type="entry name" value="C-type lectin-like"/>
    <property type="match status" value="1"/>
</dbReference>
<dbReference type="Gene3D" id="3.90.1580.10">
    <property type="entry name" value="paralog of FGE (formylglycine-generating enzyme)"/>
    <property type="match status" value="1"/>
</dbReference>
<feature type="domain" description="Sulfatase-modifying factor enzyme-like" evidence="3">
    <location>
        <begin position="449"/>
        <end position="702"/>
    </location>
</feature>
<feature type="transmembrane region" description="Helical" evidence="2">
    <location>
        <begin position="338"/>
        <end position="358"/>
    </location>
</feature>
<dbReference type="InterPro" id="IPR027417">
    <property type="entry name" value="P-loop_NTPase"/>
</dbReference>
<proteinExistence type="predicted"/>
<keyword evidence="2" id="KW-1133">Transmembrane helix</keyword>
<dbReference type="InterPro" id="IPR016187">
    <property type="entry name" value="CTDL_fold"/>
</dbReference>
<protein>
    <recommendedName>
        <fullName evidence="3">Sulfatase-modifying factor enzyme-like domain-containing protein</fullName>
    </recommendedName>
</protein>
<evidence type="ECO:0000256" key="1">
    <source>
        <dbReference type="SAM" id="MobiDB-lite"/>
    </source>
</evidence>
<reference evidence="4" key="1">
    <citation type="submission" date="2018-06" db="EMBL/GenBank/DDBJ databases">
        <authorList>
            <person name="Zhirakovskaya E."/>
        </authorList>
    </citation>
    <scope>NUCLEOTIDE SEQUENCE</scope>
</reference>
<gene>
    <name evidence="4" type="ORF">MNBD_CHLOROFLEXI01-2481</name>
</gene>
<dbReference type="Pfam" id="PF03781">
    <property type="entry name" value="FGE-sulfatase"/>
    <property type="match status" value="1"/>
</dbReference>
<dbReference type="PANTHER" id="PTHR23150:SF19">
    <property type="entry name" value="FORMYLGLYCINE-GENERATING ENZYME"/>
    <property type="match status" value="1"/>
</dbReference>
<dbReference type="PANTHER" id="PTHR23150">
    <property type="entry name" value="SULFATASE MODIFYING FACTOR 1, 2"/>
    <property type="match status" value="1"/>
</dbReference>
<feature type="compositionally biased region" description="Low complexity" evidence="1">
    <location>
        <begin position="397"/>
        <end position="416"/>
    </location>
</feature>
<dbReference type="GO" id="GO:0120147">
    <property type="term" value="F:formylglycine-generating oxidase activity"/>
    <property type="evidence" value="ECO:0007669"/>
    <property type="project" value="TreeGrafter"/>
</dbReference>
<accession>A0A3B0VUQ3</accession>
<dbReference type="Gene3D" id="3.40.50.300">
    <property type="entry name" value="P-loop containing nucleotide triphosphate hydrolases"/>
    <property type="match status" value="1"/>
</dbReference>
<evidence type="ECO:0000259" key="3">
    <source>
        <dbReference type="Pfam" id="PF03781"/>
    </source>
</evidence>
<dbReference type="InterPro" id="IPR051043">
    <property type="entry name" value="Sulfatase_Mod_Factor_Kinase"/>
</dbReference>
<keyword evidence="2" id="KW-0812">Transmembrane</keyword>
<dbReference type="InterPro" id="IPR005532">
    <property type="entry name" value="SUMF_dom"/>
</dbReference>
<keyword evidence="2" id="KW-0472">Membrane</keyword>
<dbReference type="SUPFAM" id="SSF52540">
    <property type="entry name" value="P-loop containing nucleoside triphosphate hydrolases"/>
    <property type="match status" value="1"/>
</dbReference>
<feature type="compositionally biased region" description="Low complexity" evidence="1">
    <location>
        <begin position="424"/>
        <end position="439"/>
    </location>
</feature>
<evidence type="ECO:0000256" key="2">
    <source>
        <dbReference type="SAM" id="Phobius"/>
    </source>
</evidence>
<organism evidence="4">
    <name type="scientific">hydrothermal vent metagenome</name>
    <dbReference type="NCBI Taxonomy" id="652676"/>
    <lineage>
        <taxon>unclassified sequences</taxon>
        <taxon>metagenomes</taxon>
        <taxon>ecological metagenomes</taxon>
    </lineage>
</organism>
<dbReference type="InterPro" id="IPR042095">
    <property type="entry name" value="SUMF_sf"/>
</dbReference>
<name>A0A3B0VUQ3_9ZZZZ</name>
<dbReference type="EMBL" id="UOEU01000609">
    <property type="protein sequence ID" value="VAW36016.1"/>
    <property type="molecule type" value="Genomic_DNA"/>
</dbReference>
<dbReference type="AlphaFoldDB" id="A0A3B0VUQ3"/>
<sequence length="705" mass="78294">MLHTPHRSFNSDSMLMNETTTSSNPYLFTDSERNQLFFGRQGAFSWIMTQTASDLSAEQLLILHGPPKIGKTAVLKQLESGHLNPPLIGIYLDMAQIDLDSLSALYWAIANAGFQALARLNIELETLSHTDFIADPSKALQNQLLLPVEKFLRERRPFNQTIARRLIFLFDNSHLLLEQIEAAVLPPDSLNNLHAHLTTEQTAHCLFAFTDTPEMNTPEQPALQNSLFYLLPPLDEDETVALVRQPVPFTLVQDVAQYIYQITDGHPHKTHQLCHALYEHQHQYSLSQITVADVATVHKFTASNGDRLLPSYDLQGTRSVKQAFHLAHRRDFWQSRSFYLLIAAFLLLGASIVLISSIGNSPVSQQIAGLLGATTPTPTAVPPATATVVVEAAVPIEPTATETPLPTATPTQTPTATPSPTPTATPTQTATATPDQYPPIIVRDQDGMTMVLIPADTFTMGASDNDFSAGQDERPQHQVRLSQYYIDKYEVNVEQYAAFLNRLGSYERACDRVDCAWPNELAGYTSYLLRQDLGDGTVQYFPKTGFANYPINHVSWYGAKVYCESVGARLPTEAEWEYAARGTDGRIYPWGNIQPEPGGDLAIFQSGSYEELQPVDALPDGASYFAVFGMAGSMWEWTADWYKETWYEESNISNPTGPETGFARVIRGGAWPFNNQADRIRATNRSSLTPDFISSAVGFRCVYTP</sequence>